<keyword evidence="3" id="KW-0694">RNA-binding</keyword>
<dbReference type="PANTHER" id="PTHR47683:SF2">
    <property type="entry name" value="RNA-BINDING S4 DOMAIN-CONTAINING PROTEIN"/>
    <property type="match status" value="1"/>
</dbReference>
<dbReference type="Pfam" id="PF00849">
    <property type="entry name" value="PseudoU_synth_2"/>
    <property type="match status" value="1"/>
</dbReference>
<dbReference type="InterPro" id="IPR042092">
    <property type="entry name" value="PsdUridine_s_RsuA/RluB/E/F_cat"/>
</dbReference>
<name>A0A2H0BKW6_9BACT</name>
<dbReference type="CDD" id="cd00165">
    <property type="entry name" value="S4"/>
    <property type="match status" value="1"/>
</dbReference>
<evidence type="ECO:0000313" key="7">
    <source>
        <dbReference type="Proteomes" id="UP000229334"/>
    </source>
</evidence>
<evidence type="ECO:0000259" key="5">
    <source>
        <dbReference type="SMART" id="SM00363"/>
    </source>
</evidence>
<dbReference type="SMART" id="SM00363">
    <property type="entry name" value="S4"/>
    <property type="match status" value="1"/>
</dbReference>
<sequence length="240" mass="27238">MMTEEFKFPIRLNRYLELSGQATRRGADELIKAKLVKVNGQTAVLGQKINQTDQVFVLKKRRTKAFQYVLFYKPKGIVSHSPQVIGDKAISGVAKFPGTFPVGRLDKASEGLIILTDDGRVTERLLNPQSKHEKEYLVMVREKIPGFAVKILTQGVKNQGEKLKAKKVIIVDDHQLRIILTEGKKHQIRRMLSEIRLTVNSLKRIRIMDWGLGSLQPGQGRLLNKLEQIEFLTSLNLKAD</sequence>
<accession>A0A2H0BKW6</accession>
<dbReference type="InterPro" id="IPR020103">
    <property type="entry name" value="PsdUridine_synth_cat_dom_sf"/>
</dbReference>
<protein>
    <recommendedName>
        <fullName evidence="4">Pseudouridine synthase</fullName>
        <ecNumber evidence="4">5.4.99.-</ecNumber>
    </recommendedName>
</protein>
<proteinExistence type="inferred from homology"/>
<dbReference type="GO" id="GO:0000455">
    <property type="term" value="P:enzyme-directed rRNA pseudouridine synthesis"/>
    <property type="evidence" value="ECO:0007669"/>
    <property type="project" value="UniProtKB-ARBA"/>
</dbReference>
<feature type="domain" description="RNA-binding S4" evidence="5">
    <location>
        <begin position="10"/>
        <end position="69"/>
    </location>
</feature>
<evidence type="ECO:0000256" key="2">
    <source>
        <dbReference type="ARBA" id="ARBA00023235"/>
    </source>
</evidence>
<dbReference type="Pfam" id="PF01479">
    <property type="entry name" value="S4"/>
    <property type="match status" value="1"/>
</dbReference>
<dbReference type="SUPFAM" id="SSF55174">
    <property type="entry name" value="Alpha-L RNA-binding motif"/>
    <property type="match status" value="1"/>
</dbReference>
<dbReference type="Proteomes" id="UP000229334">
    <property type="component" value="Unassembled WGS sequence"/>
</dbReference>
<dbReference type="EC" id="5.4.99.-" evidence="4"/>
<dbReference type="InterPro" id="IPR020094">
    <property type="entry name" value="TruA/RsuA/RluB/E/F_N"/>
</dbReference>
<reference evidence="6 7" key="1">
    <citation type="submission" date="2017-09" db="EMBL/GenBank/DDBJ databases">
        <title>Depth-based differentiation of microbial function through sediment-hosted aquifers and enrichment of novel symbionts in the deep terrestrial subsurface.</title>
        <authorList>
            <person name="Probst A.J."/>
            <person name="Ladd B."/>
            <person name="Jarett J.K."/>
            <person name="Geller-Mcgrath D.E."/>
            <person name="Sieber C.M."/>
            <person name="Emerson J.B."/>
            <person name="Anantharaman K."/>
            <person name="Thomas B.C."/>
            <person name="Malmstrom R."/>
            <person name="Stieglmeier M."/>
            <person name="Klingl A."/>
            <person name="Woyke T."/>
            <person name="Ryan C.M."/>
            <person name="Banfield J.F."/>
        </authorList>
    </citation>
    <scope>NUCLEOTIDE SEQUENCE [LARGE SCALE GENOMIC DNA]</scope>
    <source>
        <strain evidence="6">CG22_combo_CG10-13_8_21_14_all_37_9</strain>
    </source>
</reference>
<dbReference type="EMBL" id="PCSX01000026">
    <property type="protein sequence ID" value="PIP58189.1"/>
    <property type="molecule type" value="Genomic_DNA"/>
</dbReference>
<dbReference type="PROSITE" id="PS50889">
    <property type="entry name" value="S4"/>
    <property type="match status" value="1"/>
</dbReference>
<dbReference type="AlphaFoldDB" id="A0A2H0BKW6"/>
<dbReference type="Gene3D" id="3.10.290.10">
    <property type="entry name" value="RNA-binding S4 domain"/>
    <property type="match status" value="1"/>
</dbReference>
<keyword evidence="2 4" id="KW-0413">Isomerase</keyword>
<evidence type="ECO:0000256" key="3">
    <source>
        <dbReference type="PROSITE-ProRule" id="PRU00182"/>
    </source>
</evidence>
<dbReference type="Gene3D" id="3.30.70.580">
    <property type="entry name" value="Pseudouridine synthase I, catalytic domain, N-terminal subdomain"/>
    <property type="match status" value="1"/>
</dbReference>
<evidence type="ECO:0000256" key="4">
    <source>
        <dbReference type="RuleBase" id="RU003887"/>
    </source>
</evidence>
<comment type="caution">
    <text evidence="6">The sequence shown here is derived from an EMBL/GenBank/DDBJ whole genome shotgun (WGS) entry which is preliminary data.</text>
</comment>
<dbReference type="InterPro" id="IPR050343">
    <property type="entry name" value="RsuA_PseudoU_synthase"/>
</dbReference>
<evidence type="ECO:0000256" key="1">
    <source>
        <dbReference type="ARBA" id="ARBA00008348"/>
    </source>
</evidence>
<organism evidence="6 7">
    <name type="scientific">Candidatus Vogelbacteria bacterium CG22_combo_CG10-13_8_21_14_all_37_9</name>
    <dbReference type="NCBI Taxonomy" id="1975046"/>
    <lineage>
        <taxon>Bacteria</taxon>
        <taxon>Candidatus Vogeliibacteriota</taxon>
    </lineage>
</organism>
<dbReference type="PANTHER" id="PTHR47683">
    <property type="entry name" value="PSEUDOURIDINE SYNTHASE FAMILY PROTEIN-RELATED"/>
    <property type="match status" value="1"/>
</dbReference>
<dbReference type="InterPro" id="IPR000748">
    <property type="entry name" value="PsdUridine_synth_RsuA/RluB/E/F"/>
</dbReference>
<dbReference type="Gene3D" id="3.30.70.1560">
    <property type="entry name" value="Alpha-L RNA-binding motif"/>
    <property type="match status" value="1"/>
</dbReference>
<evidence type="ECO:0000313" key="6">
    <source>
        <dbReference type="EMBL" id="PIP58189.1"/>
    </source>
</evidence>
<dbReference type="NCBIfam" id="TIGR00093">
    <property type="entry name" value="pseudouridine synthase"/>
    <property type="match status" value="1"/>
</dbReference>
<dbReference type="PROSITE" id="PS01149">
    <property type="entry name" value="PSI_RSU"/>
    <property type="match status" value="1"/>
</dbReference>
<dbReference type="InterPro" id="IPR006145">
    <property type="entry name" value="PsdUridine_synth_RsuA/RluA"/>
</dbReference>
<dbReference type="GO" id="GO:0120159">
    <property type="term" value="F:rRNA pseudouridine synthase activity"/>
    <property type="evidence" value="ECO:0007669"/>
    <property type="project" value="UniProtKB-ARBA"/>
</dbReference>
<gene>
    <name evidence="6" type="ORF">COX02_01635</name>
</gene>
<dbReference type="InterPro" id="IPR002942">
    <property type="entry name" value="S4_RNA-bd"/>
</dbReference>
<dbReference type="InterPro" id="IPR036986">
    <property type="entry name" value="S4_RNA-bd_sf"/>
</dbReference>
<dbReference type="SUPFAM" id="SSF55120">
    <property type="entry name" value="Pseudouridine synthase"/>
    <property type="match status" value="1"/>
</dbReference>
<dbReference type="InterPro" id="IPR018496">
    <property type="entry name" value="PsdUridine_synth_RsuA/RluB_CS"/>
</dbReference>
<comment type="similarity">
    <text evidence="1 4">Belongs to the pseudouridine synthase RsuA family.</text>
</comment>
<dbReference type="GO" id="GO:0003723">
    <property type="term" value="F:RNA binding"/>
    <property type="evidence" value="ECO:0007669"/>
    <property type="project" value="UniProtKB-KW"/>
</dbReference>